<sequence length="421" mass="44315">MANQLLTPKMLTREALRLYRNSNSFLKNVDTQYDNSFAKTGAKIGNTLNIRLPNDYVVGNGPTISPQPTLERQTSLSITNQFNVPMSFSSADLALSLDDFSRRILAPAVNRLAGMAASTLMSTVDQATMGGQGPAQHFVHNTDGGGNTISPVAETVLQGGAVLTNNGVPEGTRRIALVDPLTEARLVSGLSGLFNPQTKIGDQFETGMLSKDTLGFDWYRDQTILKHTSGTMTGATVNGASQTGTSLSVSVGAGGSVSLNPGDVFTIAGVYGVNYITGASTGILRQFVATQAVTIGANATGTVNFFPAITPTGSTAGTQVAYGTVTVAPAAAAAVTLANAAGEIYRANLLYVPEAFTMATADLPVTNDEGAKMWRESYDGVSMRLASQYNIMTDQFITRLDILCGMACLRPEWVVRLADAI</sequence>
<dbReference type="EMBL" id="JABEQE010000010">
    <property type="protein sequence ID" value="MBB2172868.1"/>
    <property type="molecule type" value="Genomic_DNA"/>
</dbReference>
<proteinExistence type="predicted"/>
<reference evidence="1 2" key="1">
    <citation type="submission" date="2020-04" db="EMBL/GenBank/DDBJ databases">
        <title>Description of novel Gluconacetobacter.</title>
        <authorList>
            <person name="Sombolestani A."/>
        </authorList>
    </citation>
    <scope>NUCLEOTIDE SEQUENCE [LARGE SCALE GENOMIC DNA]</scope>
    <source>
        <strain evidence="1 2">LMG 27724</strain>
    </source>
</reference>
<dbReference type="AlphaFoldDB" id="A0A7W4J1N3"/>
<evidence type="ECO:0000313" key="2">
    <source>
        <dbReference type="Proteomes" id="UP000577891"/>
    </source>
</evidence>
<evidence type="ECO:0008006" key="3">
    <source>
        <dbReference type="Google" id="ProtNLM"/>
    </source>
</evidence>
<keyword evidence="2" id="KW-1185">Reference proteome</keyword>
<comment type="caution">
    <text evidence="1">The sequence shown here is derived from an EMBL/GenBank/DDBJ whole genome shotgun (WGS) entry which is preliminary data.</text>
</comment>
<dbReference type="Gene3D" id="2.40.30.240">
    <property type="match status" value="1"/>
</dbReference>
<organism evidence="1 2">
    <name type="scientific">Gluconacetobacter asukensis</name>
    <dbReference type="NCBI Taxonomy" id="1017181"/>
    <lineage>
        <taxon>Bacteria</taxon>
        <taxon>Pseudomonadati</taxon>
        <taxon>Pseudomonadota</taxon>
        <taxon>Alphaproteobacteria</taxon>
        <taxon>Acetobacterales</taxon>
        <taxon>Acetobacteraceae</taxon>
        <taxon>Gluconacetobacter</taxon>
    </lineage>
</organism>
<dbReference type="InterPro" id="IPR024659">
    <property type="entry name" value="Phage_coat_Gp5"/>
</dbReference>
<gene>
    <name evidence="1" type="ORF">HLH35_12185</name>
</gene>
<accession>A0A7W4J1N3</accession>
<dbReference type="Proteomes" id="UP000577891">
    <property type="component" value="Unassembled WGS sequence"/>
</dbReference>
<protein>
    <recommendedName>
        <fullName evidence="3">P22 coat protein-gene protein 5</fullName>
    </recommendedName>
</protein>
<dbReference type="RefSeq" id="WP_182979394.1">
    <property type="nucleotide sequence ID" value="NZ_BAABGB010000005.1"/>
</dbReference>
<dbReference type="Pfam" id="PF11651">
    <property type="entry name" value="P22_CoatProtein"/>
    <property type="match status" value="1"/>
</dbReference>
<evidence type="ECO:0000313" key="1">
    <source>
        <dbReference type="EMBL" id="MBB2172868.1"/>
    </source>
</evidence>
<name>A0A7W4J1N3_9PROT</name>